<evidence type="ECO:0000256" key="2">
    <source>
        <dbReference type="ARBA" id="ARBA00022559"/>
    </source>
</evidence>
<evidence type="ECO:0008006" key="6">
    <source>
        <dbReference type="Google" id="ProtNLM"/>
    </source>
</evidence>
<dbReference type="PANTHER" id="PTHR11592:SF78">
    <property type="entry name" value="GLUTATHIONE PEROXIDASE"/>
    <property type="match status" value="1"/>
</dbReference>
<dbReference type="EMBL" id="JBEXAC010000002">
    <property type="protein sequence ID" value="MET6999439.1"/>
    <property type="molecule type" value="Genomic_DNA"/>
</dbReference>
<keyword evidence="2" id="KW-0575">Peroxidase</keyword>
<accession>A0ABV2TBD1</accession>
<keyword evidence="3" id="KW-0560">Oxidoreductase</keyword>
<sequence>MTRIILFLFAFPAFVNIYGFSFNDAKGNLVPLRKYEGRKILMVNISTGNPKSYQLRGLQELYRLYKDSLVIIGVPSNSFGNEPHTPTEIDKICKEDYGVQFLITQPENVIGTTRHPIYQWLLDSAANGVGPIHIREDFQKILFDKTGNVMGVYSAQVDPLDSSVQKAILGIY</sequence>
<evidence type="ECO:0000256" key="3">
    <source>
        <dbReference type="ARBA" id="ARBA00023002"/>
    </source>
</evidence>
<dbReference type="SUPFAM" id="SSF52833">
    <property type="entry name" value="Thioredoxin-like"/>
    <property type="match status" value="1"/>
</dbReference>
<comment type="caution">
    <text evidence="4">The sequence shown here is derived from an EMBL/GenBank/DDBJ whole genome shotgun (WGS) entry which is preliminary data.</text>
</comment>
<dbReference type="RefSeq" id="WP_354662002.1">
    <property type="nucleotide sequence ID" value="NZ_JBEXAC010000002.1"/>
</dbReference>
<protein>
    <recommendedName>
        <fullName evidence="6">Glutathione peroxidase</fullName>
    </recommendedName>
</protein>
<evidence type="ECO:0000256" key="1">
    <source>
        <dbReference type="ARBA" id="ARBA00006926"/>
    </source>
</evidence>
<evidence type="ECO:0000313" key="5">
    <source>
        <dbReference type="Proteomes" id="UP001549749"/>
    </source>
</evidence>
<dbReference type="Pfam" id="PF00255">
    <property type="entry name" value="GSHPx"/>
    <property type="match status" value="1"/>
</dbReference>
<organism evidence="4 5">
    <name type="scientific">Chitinophaga defluvii</name>
    <dbReference type="NCBI Taxonomy" id="3163343"/>
    <lineage>
        <taxon>Bacteria</taxon>
        <taxon>Pseudomonadati</taxon>
        <taxon>Bacteroidota</taxon>
        <taxon>Chitinophagia</taxon>
        <taxon>Chitinophagales</taxon>
        <taxon>Chitinophagaceae</taxon>
        <taxon>Chitinophaga</taxon>
    </lineage>
</organism>
<dbReference type="PIRSF" id="PIRSF000303">
    <property type="entry name" value="Glutathion_perox"/>
    <property type="match status" value="1"/>
</dbReference>
<reference evidence="4 5" key="1">
    <citation type="submission" date="2024-06" db="EMBL/GenBank/DDBJ databases">
        <title>Chitinophaga defluvii sp. nov., isolated from municipal sewage.</title>
        <authorList>
            <person name="Zhang L."/>
        </authorList>
    </citation>
    <scope>NUCLEOTIDE SEQUENCE [LARGE SCALE GENOMIC DNA]</scope>
    <source>
        <strain evidence="4 5">H8</strain>
    </source>
</reference>
<evidence type="ECO:0000313" key="4">
    <source>
        <dbReference type="EMBL" id="MET6999439.1"/>
    </source>
</evidence>
<dbReference type="Gene3D" id="3.40.30.10">
    <property type="entry name" value="Glutaredoxin"/>
    <property type="match status" value="1"/>
</dbReference>
<dbReference type="PANTHER" id="PTHR11592">
    <property type="entry name" value="GLUTATHIONE PEROXIDASE"/>
    <property type="match status" value="1"/>
</dbReference>
<dbReference type="InterPro" id="IPR036249">
    <property type="entry name" value="Thioredoxin-like_sf"/>
</dbReference>
<gene>
    <name evidence="4" type="ORF">ABR189_18770</name>
</gene>
<dbReference type="PROSITE" id="PS51355">
    <property type="entry name" value="GLUTATHIONE_PEROXID_3"/>
    <property type="match status" value="1"/>
</dbReference>
<proteinExistence type="inferred from homology"/>
<comment type="similarity">
    <text evidence="1">Belongs to the glutathione peroxidase family.</text>
</comment>
<dbReference type="Proteomes" id="UP001549749">
    <property type="component" value="Unassembled WGS sequence"/>
</dbReference>
<keyword evidence="5" id="KW-1185">Reference proteome</keyword>
<dbReference type="InterPro" id="IPR000889">
    <property type="entry name" value="Glutathione_peroxidase"/>
</dbReference>
<name>A0ABV2TBD1_9BACT</name>